<dbReference type="Pfam" id="PF14022">
    <property type="entry name" value="DUF4238"/>
    <property type="match status" value="1"/>
</dbReference>
<sequence length="305" mass="35078">MNDPRKHHYVPVFYLRQWTTNGFLCEMRKIRGKIIVSSKAPDGTGFQKDLYKIEGIPTDVAQHFERTFMHMVDTQAAVAMRKVLAGTTETWPIKERDAWVRFILSLIFRNPEAVTVVKEEMRRIWDESIQAVRDDYDSYRQPGDPDTAEEYIARTDPNAPAIAASNFLQRMMNSGPIANGILKLRWGRINFPHSRWTLVTSDRPLDLPHGLGSKDSYIALPVGPRTLFVGTSDRLDLRDLSAARQNEMVRDINERTVSMARQYVWAIDDSAREFVRKYIGTLPERQLISDRARQLAIQQARGANE</sequence>
<name>A0ABY0DCI3_9BRAD</name>
<gene>
    <name evidence="1" type="ORF">EAS62_34080</name>
</gene>
<evidence type="ECO:0000313" key="2">
    <source>
        <dbReference type="Proteomes" id="UP000289946"/>
    </source>
</evidence>
<organism evidence="1 2">
    <name type="scientific">Bradyrhizobium zhanjiangense</name>
    <dbReference type="NCBI Taxonomy" id="1325107"/>
    <lineage>
        <taxon>Bacteria</taxon>
        <taxon>Pseudomonadati</taxon>
        <taxon>Pseudomonadota</taxon>
        <taxon>Alphaproteobacteria</taxon>
        <taxon>Hyphomicrobiales</taxon>
        <taxon>Nitrobacteraceae</taxon>
        <taxon>Bradyrhizobium</taxon>
    </lineage>
</organism>
<proteinExistence type="predicted"/>
<reference evidence="1 2" key="1">
    <citation type="submission" date="2018-10" db="EMBL/GenBank/DDBJ databases">
        <title>Bradyrhizobium sp. nov., isolated from effective nodules of peanut in China.</title>
        <authorList>
            <person name="Li Y."/>
        </authorList>
    </citation>
    <scope>NUCLEOTIDE SEQUENCE [LARGE SCALE GENOMIC DNA]</scope>
    <source>
        <strain evidence="1 2">CCBAU 51781</strain>
    </source>
</reference>
<evidence type="ECO:0000313" key="1">
    <source>
        <dbReference type="EMBL" id="RXG88418.1"/>
    </source>
</evidence>
<accession>A0ABY0DCI3</accession>
<protein>
    <submittedName>
        <fullName evidence="1">DUF4238 domain-containing protein</fullName>
    </submittedName>
</protein>
<comment type="caution">
    <text evidence="1">The sequence shown here is derived from an EMBL/GenBank/DDBJ whole genome shotgun (WGS) entry which is preliminary data.</text>
</comment>
<dbReference type="InterPro" id="IPR025332">
    <property type="entry name" value="DUF4238"/>
</dbReference>
<keyword evidence="2" id="KW-1185">Reference proteome</keyword>
<dbReference type="Proteomes" id="UP000289946">
    <property type="component" value="Unassembled WGS sequence"/>
</dbReference>
<dbReference type="RefSeq" id="WP_128942292.1">
    <property type="nucleotide sequence ID" value="NZ_RDRA01000024.1"/>
</dbReference>
<dbReference type="EMBL" id="RDRA01000024">
    <property type="protein sequence ID" value="RXG88418.1"/>
    <property type="molecule type" value="Genomic_DNA"/>
</dbReference>